<evidence type="ECO:0000256" key="1">
    <source>
        <dbReference type="SAM" id="Coils"/>
    </source>
</evidence>
<keyword evidence="1" id="KW-0175">Coiled coil</keyword>
<organism evidence="2 3">
    <name type="scientific">Candidatus Protochlamydia amoebophila</name>
    <dbReference type="NCBI Taxonomy" id="362787"/>
    <lineage>
        <taxon>Bacteria</taxon>
        <taxon>Pseudomonadati</taxon>
        <taxon>Chlamydiota</taxon>
        <taxon>Chlamydiia</taxon>
        <taxon>Parachlamydiales</taxon>
        <taxon>Parachlamydiaceae</taxon>
        <taxon>Candidatus Protochlamydia</taxon>
    </lineage>
</organism>
<dbReference type="AlphaFoldDB" id="A0A0C1GZS9"/>
<name>A0A0C1GZS9_9BACT</name>
<dbReference type="PATRIC" id="fig|362787.3.peg.1745"/>
<proteinExistence type="predicted"/>
<dbReference type="Proteomes" id="UP000031465">
    <property type="component" value="Unassembled WGS sequence"/>
</dbReference>
<evidence type="ECO:0000313" key="3">
    <source>
        <dbReference type="Proteomes" id="UP000031465"/>
    </source>
</evidence>
<dbReference type="EMBL" id="JSAN01000119">
    <property type="protein sequence ID" value="KIC71059.1"/>
    <property type="molecule type" value="Genomic_DNA"/>
</dbReference>
<accession>A0A0C1GZS9</accession>
<comment type="caution">
    <text evidence="2">The sequence shown here is derived from an EMBL/GenBank/DDBJ whole genome shotgun (WGS) entry which is preliminary data.</text>
</comment>
<protein>
    <submittedName>
        <fullName evidence="2">Uncharacterized protein</fullName>
    </submittedName>
</protein>
<gene>
    <name evidence="2" type="ORF">DB44_EV00020</name>
</gene>
<evidence type="ECO:0000313" key="2">
    <source>
        <dbReference type="EMBL" id="KIC71059.1"/>
    </source>
</evidence>
<dbReference type="RefSeq" id="WP_039360072.1">
    <property type="nucleotide sequence ID" value="NZ_JSAN01000119.1"/>
</dbReference>
<sequence length="235" mass="25974">MEPSSNNISYGSTQELVSEESLDQLKNDIKDILRPHFQSYVQHAKEKTILVQKQAQAQAELEAAEKKAQASREIAQASREIDQASREIAQASREIAQASREEARISKENLNSKKTIMIASLFCAAFGKKLDPAQASQTVAHYALDRAINLEIEKRASHVISTSPFIQYLKEHSEATSCNFKLFTTVADVKNLAQYLQDTSCAVQTVIMKNSITAAEKASLATAVTNRPALKVTYV</sequence>
<reference evidence="2 3" key="1">
    <citation type="journal article" date="2014" name="Mol. Biol. Evol.">
        <title>Massive expansion of Ubiquitination-related gene families within the Chlamydiae.</title>
        <authorList>
            <person name="Domman D."/>
            <person name="Collingro A."/>
            <person name="Lagkouvardos I."/>
            <person name="Gehre L."/>
            <person name="Weinmaier T."/>
            <person name="Rattei T."/>
            <person name="Subtil A."/>
            <person name="Horn M."/>
        </authorList>
    </citation>
    <scope>NUCLEOTIDE SEQUENCE [LARGE SCALE GENOMIC DNA]</scope>
    <source>
        <strain evidence="2 3">EI2</strain>
    </source>
</reference>
<feature type="coiled-coil region" evidence="1">
    <location>
        <begin position="47"/>
        <end position="113"/>
    </location>
</feature>